<name>A0A8J7ZBI4_9CYAN</name>
<feature type="compositionally biased region" description="Low complexity" evidence="1">
    <location>
        <begin position="206"/>
        <end position="250"/>
    </location>
</feature>
<comment type="caution">
    <text evidence="3">The sequence shown here is derived from an EMBL/GenBank/DDBJ whole genome shotgun (WGS) entry which is preliminary data.</text>
</comment>
<feature type="region of interest" description="Disordered" evidence="1">
    <location>
        <begin position="106"/>
        <end position="266"/>
    </location>
</feature>
<proteinExistence type="predicted"/>
<evidence type="ECO:0000313" key="3">
    <source>
        <dbReference type="EMBL" id="NDJ19903.1"/>
    </source>
</evidence>
<evidence type="ECO:0000256" key="1">
    <source>
        <dbReference type="SAM" id="MobiDB-lite"/>
    </source>
</evidence>
<evidence type="ECO:0000313" key="4">
    <source>
        <dbReference type="Proteomes" id="UP000646053"/>
    </source>
</evidence>
<feature type="chain" id="PRO_5035204030" evidence="2">
    <location>
        <begin position="33"/>
        <end position="401"/>
    </location>
</feature>
<accession>A0A8J7ZBI4</accession>
<feature type="signal peptide" evidence="2">
    <location>
        <begin position="1"/>
        <end position="32"/>
    </location>
</feature>
<protein>
    <submittedName>
        <fullName evidence="3">Uncharacterized protein</fullName>
    </submittedName>
</protein>
<sequence length="401" mass="40357">MTNLNPIINRKMFLPLSIAVLTVFAGTLKAHAEEPDAVDATSVLTNQVIRPDFNDARYSTAPTVTIASPTQFSTPETSVLQALATVPSASLAAPIPGKSVTKASGLLAQASDTTPTTPGTRNPSTIPDTVPTPGTTTPETTTPSTTPSPFNTAPGTQDTTPTTPGTRNPSTIPDTVPTPNPGGTTPGTIITPGSTQPSTTPPPTTTPVFPSTTPDTTVPDTTTPGVTSPDTTPTTPQFTPGTSPDTTTPSNNLIPPISPGRATRSGSSYVGAGVNIGVGDGDTALGSTNFEVFSKIGLTPTFSARPSIQFSDDVTILLPVTYDFSFGAGPTEALGFTAAPYVGIGAAISTGDGGDVALLLTGGVDVPLSEQFTATAAVNASVIGKAAVGIRVGVGYNFAGF</sequence>
<keyword evidence="4" id="KW-1185">Reference proteome</keyword>
<organism evidence="3 4">
    <name type="scientific">Myxacorys almedinensis A</name>
    <dbReference type="NCBI Taxonomy" id="2690445"/>
    <lineage>
        <taxon>Bacteria</taxon>
        <taxon>Bacillati</taxon>
        <taxon>Cyanobacteriota</taxon>
        <taxon>Cyanophyceae</taxon>
        <taxon>Leptolyngbyales</taxon>
        <taxon>Leptolyngbyaceae</taxon>
        <taxon>Myxacorys</taxon>
        <taxon>Myxacorys almedinensis</taxon>
    </lineage>
</organism>
<dbReference type="InterPro" id="IPR011250">
    <property type="entry name" value="OMP/PagP_B-barrel"/>
</dbReference>
<gene>
    <name evidence="3" type="ORF">GS601_21900</name>
</gene>
<reference evidence="3" key="1">
    <citation type="submission" date="2019-12" db="EMBL/GenBank/DDBJ databases">
        <title>High-Quality draft genome sequences of three cyanobacteria isolated from the limestone walls of the Old Cathedral of Coimbra.</title>
        <authorList>
            <person name="Tiago I."/>
            <person name="Soares F."/>
            <person name="Portugal A."/>
        </authorList>
    </citation>
    <scope>NUCLEOTIDE SEQUENCE</scope>
    <source>
        <strain evidence="3">A</strain>
    </source>
</reference>
<feature type="compositionally biased region" description="Polar residues" evidence="1">
    <location>
        <begin position="110"/>
        <end position="124"/>
    </location>
</feature>
<dbReference type="EMBL" id="WVIE01000045">
    <property type="protein sequence ID" value="NDJ19903.1"/>
    <property type="molecule type" value="Genomic_DNA"/>
</dbReference>
<dbReference type="SUPFAM" id="SSF56925">
    <property type="entry name" value="OMPA-like"/>
    <property type="match status" value="1"/>
</dbReference>
<dbReference type="AlphaFoldDB" id="A0A8J7ZBI4"/>
<dbReference type="Proteomes" id="UP000646053">
    <property type="component" value="Unassembled WGS sequence"/>
</dbReference>
<evidence type="ECO:0000256" key="2">
    <source>
        <dbReference type="SAM" id="SignalP"/>
    </source>
</evidence>
<feature type="compositionally biased region" description="Low complexity" evidence="1">
    <location>
        <begin position="125"/>
        <end position="198"/>
    </location>
</feature>
<keyword evidence="2" id="KW-0732">Signal</keyword>
<dbReference type="RefSeq" id="WP_162425426.1">
    <property type="nucleotide sequence ID" value="NZ_WVIE01000045.1"/>
</dbReference>